<name>A0A367F6B0_9ACTN</name>
<accession>A0A367F6B0</accession>
<keyword evidence="2" id="KW-1185">Reference proteome</keyword>
<dbReference type="EMBL" id="QOIL01000021">
    <property type="protein sequence ID" value="RCG25898.1"/>
    <property type="molecule type" value="Genomic_DNA"/>
</dbReference>
<protein>
    <submittedName>
        <fullName evidence="1">Uncharacterized protein</fullName>
    </submittedName>
</protein>
<dbReference type="AlphaFoldDB" id="A0A367F6B0"/>
<evidence type="ECO:0000313" key="2">
    <source>
        <dbReference type="Proteomes" id="UP000253094"/>
    </source>
</evidence>
<evidence type="ECO:0000313" key="1">
    <source>
        <dbReference type="EMBL" id="RCG25898.1"/>
    </source>
</evidence>
<reference evidence="1 2" key="1">
    <citation type="submission" date="2018-06" db="EMBL/GenBank/DDBJ databases">
        <title>Sphaerisporangium craniellae sp. nov., isolated from a marine sponge in the South China Sea.</title>
        <authorList>
            <person name="Li L."/>
        </authorList>
    </citation>
    <scope>NUCLEOTIDE SEQUENCE [LARGE SCALE GENOMIC DNA]</scope>
    <source>
        <strain evidence="1 2">CCTCC AA 208026</strain>
    </source>
</reference>
<dbReference type="Proteomes" id="UP000253094">
    <property type="component" value="Unassembled WGS sequence"/>
</dbReference>
<comment type="caution">
    <text evidence="1">The sequence shown here is derived from an EMBL/GenBank/DDBJ whole genome shotgun (WGS) entry which is preliminary data.</text>
</comment>
<sequence>MTGIRMPADGRGLRLVQDLDEAQAVLPADVSGGGRYGPTHSYRRRAVFLSRASVPVAMRCSSATPMVLFSVVPPWTLFEWAREWVPRWTWPRRPGTWGPGSG</sequence>
<gene>
    <name evidence="1" type="ORF">DQ384_30780</name>
</gene>
<proteinExistence type="predicted"/>
<organism evidence="1 2">
    <name type="scientific">Sphaerisporangium album</name>
    <dbReference type="NCBI Taxonomy" id="509200"/>
    <lineage>
        <taxon>Bacteria</taxon>
        <taxon>Bacillati</taxon>
        <taxon>Actinomycetota</taxon>
        <taxon>Actinomycetes</taxon>
        <taxon>Streptosporangiales</taxon>
        <taxon>Streptosporangiaceae</taxon>
        <taxon>Sphaerisporangium</taxon>
    </lineage>
</organism>